<dbReference type="EMBL" id="JI167020">
    <property type="protein sequence ID" value="ADY42215.1"/>
    <property type="molecule type" value="mRNA"/>
</dbReference>
<evidence type="ECO:0000256" key="4">
    <source>
        <dbReference type="ARBA" id="ARBA00022454"/>
    </source>
</evidence>
<evidence type="ECO:0000256" key="9">
    <source>
        <dbReference type="ARBA" id="ARBA00023242"/>
    </source>
</evidence>
<keyword evidence="5" id="KW-0132">Cell division</keyword>
<comment type="subcellular location">
    <subcellularLocation>
        <location evidence="2">Chromosome</location>
        <location evidence="2">Centromere</location>
        <location evidence="2">Kinetochore</location>
    </subcellularLocation>
    <subcellularLocation>
        <location evidence="1">Nucleus</location>
    </subcellularLocation>
</comment>
<reference evidence="14" key="1">
    <citation type="journal article" date="2011" name="Genome Res.">
        <title>Deep small RNA sequencing from the nematode Ascaris reveals conservation, functional diversification, and novel developmental profiles.</title>
        <authorList>
            <person name="Wang J."/>
            <person name="Czech B."/>
            <person name="Crunk A."/>
            <person name="Wallace A."/>
            <person name="Mitreva M."/>
            <person name="Hannon G.J."/>
            <person name="Davis R.E."/>
        </authorList>
    </citation>
    <scope>NUCLEOTIDE SEQUENCE</scope>
</reference>
<sequence length="484" mass="55865">MTSLSQRPSSGARENRKQIFDAQYIAEWINASFPTLHVTADDIIRPTSEVVSEIYVVFTQHILNLSAATLTMPPFDTAREIDPDMFVHAMPKLVVFKSLSAFIEDLTEGQSSLTINDLLTPNPRSTRRILSILIDYMQFAQEITKEVNRTFAIHDEKKAKLERRRNAIVELELETANLRSEQDRLRRDENEKRAQLEQLYQKTRETVEQNTALQGRHQAAVKDITEKTKRIEELQSELRSLTMHNELLTSKLVTSPERLESDVRGAAERKEAAIKEFDAKRRELNAEQERQRQRTYISNTISQLEQHLQRIASYEAKIASNREKLAGSVRIRAEAEDDLRSQKSLLMREYEAAKECEAAFEREQEKHAFQLKNYEQQIATVQSQIDDMRGRLDDVNKENVEVQREIGRLKDELSAMNRKAEAESTKMADRLKGVLQKLADSKKVYEEECRAFQEAIDLVEESLLATEDEHSDTLSTTGKNQSFF</sequence>
<dbReference type="GO" id="GO:0045132">
    <property type="term" value="P:meiotic chromosome segregation"/>
    <property type="evidence" value="ECO:0007669"/>
    <property type="project" value="TreeGrafter"/>
</dbReference>
<dbReference type="PANTHER" id="PTHR21650">
    <property type="entry name" value="MEMBRALIN/KINETOCHORE PROTEIN NUF2"/>
    <property type="match status" value="1"/>
</dbReference>
<evidence type="ECO:0000256" key="6">
    <source>
        <dbReference type="ARBA" id="ARBA00022776"/>
    </source>
</evidence>
<evidence type="ECO:0000256" key="1">
    <source>
        <dbReference type="ARBA" id="ARBA00004123"/>
    </source>
</evidence>
<evidence type="ECO:0000313" key="14">
    <source>
        <dbReference type="EMBL" id="ADY42215.1"/>
    </source>
</evidence>
<keyword evidence="10" id="KW-0131">Cell cycle</keyword>
<evidence type="ECO:0000256" key="3">
    <source>
        <dbReference type="ARBA" id="ARBA00005498"/>
    </source>
</evidence>
<evidence type="ECO:0000256" key="2">
    <source>
        <dbReference type="ARBA" id="ARBA00004629"/>
    </source>
</evidence>
<dbReference type="PANTHER" id="PTHR21650:SF2">
    <property type="entry name" value="KINETOCHORE PROTEIN NUF2"/>
    <property type="match status" value="1"/>
</dbReference>
<evidence type="ECO:0000256" key="12">
    <source>
        <dbReference type="SAM" id="Coils"/>
    </source>
</evidence>
<keyword evidence="4" id="KW-0158">Chromosome</keyword>
<evidence type="ECO:0000256" key="11">
    <source>
        <dbReference type="ARBA" id="ARBA00023328"/>
    </source>
</evidence>
<organism evidence="14">
    <name type="scientific">Ascaris suum</name>
    <name type="common">Pig roundworm</name>
    <name type="synonym">Ascaris lumbricoides</name>
    <dbReference type="NCBI Taxonomy" id="6253"/>
    <lineage>
        <taxon>Eukaryota</taxon>
        <taxon>Metazoa</taxon>
        <taxon>Ecdysozoa</taxon>
        <taxon>Nematoda</taxon>
        <taxon>Chromadorea</taxon>
        <taxon>Rhabditida</taxon>
        <taxon>Spirurina</taxon>
        <taxon>Ascaridomorpha</taxon>
        <taxon>Ascaridoidea</taxon>
        <taxon>Ascarididae</taxon>
        <taxon>Ascaris</taxon>
    </lineage>
</organism>
<feature type="domain" description="Kinetochore protein Nuf2 N-terminal" evidence="13">
    <location>
        <begin position="25"/>
        <end position="150"/>
    </location>
</feature>
<evidence type="ECO:0000256" key="10">
    <source>
        <dbReference type="ARBA" id="ARBA00023306"/>
    </source>
</evidence>
<dbReference type="Pfam" id="PF03800">
    <property type="entry name" value="Nuf2"/>
    <property type="match status" value="1"/>
</dbReference>
<keyword evidence="7" id="KW-0995">Kinetochore</keyword>
<evidence type="ECO:0000256" key="8">
    <source>
        <dbReference type="ARBA" id="ARBA00023054"/>
    </source>
</evidence>
<protein>
    <submittedName>
        <fullName evidence="14">Kinetochore protein Nuf2</fullName>
    </submittedName>
</protein>
<evidence type="ECO:0000256" key="7">
    <source>
        <dbReference type="ARBA" id="ARBA00022838"/>
    </source>
</evidence>
<dbReference type="InterPro" id="IPR038275">
    <property type="entry name" value="Nuf2_N_sf"/>
</dbReference>
<feature type="coiled-coil region" evidence="12">
    <location>
        <begin position="154"/>
        <end position="324"/>
    </location>
</feature>
<comment type="similarity">
    <text evidence="3">Belongs to the NUF2 family.</text>
</comment>
<dbReference type="GO" id="GO:0051301">
    <property type="term" value="P:cell division"/>
    <property type="evidence" value="ECO:0007669"/>
    <property type="project" value="UniProtKB-KW"/>
</dbReference>
<dbReference type="GO" id="GO:0044877">
    <property type="term" value="F:protein-containing complex binding"/>
    <property type="evidence" value="ECO:0007669"/>
    <property type="project" value="TreeGrafter"/>
</dbReference>
<evidence type="ECO:0000256" key="5">
    <source>
        <dbReference type="ARBA" id="ARBA00022618"/>
    </source>
</evidence>
<dbReference type="GO" id="GO:0007052">
    <property type="term" value="P:mitotic spindle organization"/>
    <property type="evidence" value="ECO:0007669"/>
    <property type="project" value="TreeGrafter"/>
</dbReference>
<proteinExistence type="evidence at transcript level"/>
<dbReference type="InterPro" id="IPR005549">
    <property type="entry name" value="Kinetochore_Nuf2_N"/>
</dbReference>
<dbReference type="GO" id="GO:0031262">
    <property type="term" value="C:Ndc80 complex"/>
    <property type="evidence" value="ECO:0007669"/>
    <property type="project" value="InterPro"/>
</dbReference>
<dbReference type="AlphaFoldDB" id="F1KWG1"/>
<keyword evidence="9" id="KW-0539">Nucleus</keyword>
<evidence type="ECO:0000259" key="13">
    <source>
        <dbReference type="Pfam" id="PF03800"/>
    </source>
</evidence>
<name>F1KWG1_ASCSU</name>
<dbReference type="Gene3D" id="1.10.418.60">
    <property type="entry name" value="Ncd80 complex, Nuf2 subunit"/>
    <property type="match status" value="1"/>
</dbReference>
<keyword evidence="8 12" id="KW-0175">Coiled coil</keyword>
<keyword evidence="11" id="KW-0137">Centromere</keyword>
<dbReference type="GO" id="GO:0005634">
    <property type="term" value="C:nucleus"/>
    <property type="evidence" value="ECO:0007669"/>
    <property type="project" value="UniProtKB-SubCell"/>
</dbReference>
<keyword evidence="6" id="KW-0498">Mitosis</keyword>
<feature type="coiled-coil region" evidence="12">
    <location>
        <begin position="371"/>
        <end position="462"/>
    </location>
</feature>
<dbReference type="GO" id="GO:0051383">
    <property type="term" value="P:kinetochore organization"/>
    <property type="evidence" value="ECO:0007669"/>
    <property type="project" value="TreeGrafter"/>
</dbReference>
<dbReference type="GO" id="GO:0051315">
    <property type="term" value="P:attachment of mitotic spindle microtubules to kinetochore"/>
    <property type="evidence" value="ECO:0007669"/>
    <property type="project" value="TreeGrafter"/>
</dbReference>
<accession>F1KWG1</accession>